<dbReference type="GO" id="GO:0009313">
    <property type="term" value="P:oligosaccharide catabolic process"/>
    <property type="evidence" value="ECO:0007669"/>
    <property type="project" value="TreeGrafter"/>
</dbReference>
<organism evidence="5 6">
    <name type="scientific">Sphaerotilus mobilis</name>
    <dbReference type="NCBI Taxonomy" id="47994"/>
    <lineage>
        <taxon>Bacteria</taxon>
        <taxon>Pseudomonadati</taxon>
        <taxon>Pseudomonadota</taxon>
        <taxon>Betaproteobacteria</taxon>
        <taxon>Burkholderiales</taxon>
        <taxon>Sphaerotilaceae</taxon>
        <taxon>Sphaerotilus</taxon>
    </lineage>
</organism>
<dbReference type="InterPro" id="IPR006047">
    <property type="entry name" value="GH13_cat_dom"/>
</dbReference>
<keyword evidence="6" id="KW-1185">Reference proteome</keyword>
<name>A0A4Q7LKS0_9BURK</name>
<dbReference type="Gene3D" id="3.20.20.80">
    <property type="entry name" value="Glycosidases"/>
    <property type="match status" value="2"/>
</dbReference>
<keyword evidence="3" id="KW-0326">Glycosidase</keyword>
<evidence type="ECO:0000313" key="5">
    <source>
        <dbReference type="EMBL" id="RZS54713.1"/>
    </source>
</evidence>
<dbReference type="SMART" id="SM00642">
    <property type="entry name" value="Aamy"/>
    <property type="match status" value="1"/>
</dbReference>
<dbReference type="Gene3D" id="3.90.400.10">
    <property type="entry name" value="Oligo-1,6-glucosidase, Domain 2"/>
    <property type="match status" value="1"/>
</dbReference>
<dbReference type="InterPro" id="IPR017853">
    <property type="entry name" value="GH"/>
</dbReference>
<dbReference type="RefSeq" id="WP_130482037.1">
    <property type="nucleotide sequence ID" value="NZ_SGWV01000009.1"/>
</dbReference>
<dbReference type="OrthoDB" id="9805159at2"/>
<dbReference type="InterPro" id="IPR045857">
    <property type="entry name" value="O16G_dom_2"/>
</dbReference>
<accession>A0A4Q7LKS0</accession>
<keyword evidence="2" id="KW-0378">Hydrolase</keyword>
<dbReference type="PANTHER" id="PTHR10357">
    <property type="entry name" value="ALPHA-AMYLASE FAMILY MEMBER"/>
    <property type="match status" value="1"/>
</dbReference>
<dbReference type="SUPFAM" id="SSF51445">
    <property type="entry name" value="(Trans)glycosidases"/>
    <property type="match status" value="1"/>
</dbReference>
<proteinExistence type="inferred from homology"/>
<comment type="caution">
    <text evidence="5">The sequence shown here is derived from an EMBL/GenBank/DDBJ whole genome shotgun (WGS) entry which is preliminary data.</text>
</comment>
<evidence type="ECO:0000256" key="2">
    <source>
        <dbReference type="ARBA" id="ARBA00022801"/>
    </source>
</evidence>
<comment type="similarity">
    <text evidence="1">Belongs to the glycosyl hydrolase 13 family.</text>
</comment>
<dbReference type="EMBL" id="SGWV01000009">
    <property type="protein sequence ID" value="RZS54713.1"/>
    <property type="molecule type" value="Genomic_DNA"/>
</dbReference>
<evidence type="ECO:0000256" key="3">
    <source>
        <dbReference type="ARBA" id="ARBA00023295"/>
    </source>
</evidence>
<dbReference type="Pfam" id="PF00128">
    <property type="entry name" value="Alpha-amylase"/>
    <property type="match status" value="1"/>
</dbReference>
<feature type="domain" description="Glycosyl hydrolase family 13 catalytic" evidence="4">
    <location>
        <begin position="25"/>
        <end position="414"/>
    </location>
</feature>
<sequence length="571" mass="63916">MTSISARTPRPPADLDWWRGAVIYQIYPRSFADANGDGIGDLAGITDRLPYVASLGVDAVWLSPIFRSPMKDFGYDVEDYRDIDPMFGTLADFDRLVAHAHHLGLKVIIDQVLSHTSDSHAWFQESRSSRDNARADWYVWADALPDGSPPNNWLSVFGGPAWQWDTRRKQYYLHNFLAAQPDLNLHHPDVQGQLMSDLRFWLDRGVDGFRFDTTNYLFHDRALRSNPALERAADVPLPANPYDHQQHLHDKNRPETEVFLEQVRRLLDAYGATSVGEVGDAEALDKMLAYTAGGKRLHMTYSFALLSRDHSVAHLRRHGEQFEAGARAPGQGGWPCWTLGNHDSTRLLTRWEGGQAPADFVRLKLVALLALRGSVCWYQGDELALPEAELRFEDLQDPPGIAFWPEYKGRDGCRTPMPWQHDAPHAGFGTDTGRRPWLPVPEAHRALAVDRHEADPDSPLHFMRAFLRWRRRQPALVRGPVEFIDTPEPALFVAIRRPEPGTAGDTLVLVLNFEATPVTLGCAALAPEHAAALQSAEAIAVPGLPARQAARRDGQALVVPGYGIHIALLRD</sequence>
<reference evidence="5 6" key="1">
    <citation type="submission" date="2019-02" db="EMBL/GenBank/DDBJ databases">
        <title>Genomic Encyclopedia of Type Strains, Phase IV (KMG-IV): sequencing the most valuable type-strain genomes for metagenomic binning, comparative biology and taxonomic classification.</title>
        <authorList>
            <person name="Goeker M."/>
        </authorList>
    </citation>
    <scope>NUCLEOTIDE SEQUENCE [LARGE SCALE GENOMIC DNA]</scope>
    <source>
        <strain evidence="5 6">DSM 10617</strain>
    </source>
</reference>
<dbReference type="Proteomes" id="UP000293433">
    <property type="component" value="Unassembled WGS sequence"/>
</dbReference>
<dbReference type="CDD" id="cd11330">
    <property type="entry name" value="AmyAc_OligoGlu"/>
    <property type="match status" value="1"/>
</dbReference>
<dbReference type="AlphaFoldDB" id="A0A4Q7LKS0"/>
<dbReference type="GO" id="GO:0004556">
    <property type="term" value="F:alpha-amylase activity"/>
    <property type="evidence" value="ECO:0007669"/>
    <property type="project" value="TreeGrafter"/>
</dbReference>
<dbReference type="FunFam" id="3.90.400.10:FF:000002">
    <property type="entry name" value="Sucrose isomerase"/>
    <property type="match status" value="1"/>
</dbReference>
<evidence type="ECO:0000256" key="1">
    <source>
        <dbReference type="ARBA" id="ARBA00008061"/>
    </source>
</evidence>
<protein>
    <submittedName>
        <fullName evidence="5">Alpha-glucosidase</fullName>
    </submittedName>
</protein>
<dbReference type="PANTHER" id="PTHR10357:SF179">
    <property type="entry name" value="NEUTRAL AND BASIC AMINO ACID TRANSPORT PROTEIN RBAT"/>
    <property type="match status" value="1"/>
</dbReference>
<evidence type="ECO:0000259" key="4">
    <source>
        <dbReference type="SMART" id="SM00642"/>
    </source>
</evidence>
<evidence type="ECO:0000313" key="6">
    <source>
        <dbReference type="Proteomes" id="UP000293433"/>
    </source>
</evidence>
<gene>
    <name evidence="5" type="ORF">EV685_2195</name>
</gene>